<feature type="region of interest" description="Disordered" evidence="14">
    <location>
        <begin position="440"/>
        <end position="500"/>
    </location>
</feature>
<evidence type="ECO:0000256" key="7">
    <source>
        <dbReference type="ARBA" id="ARBA00023053"/>
    </source>
</evidence>
<evidence type="ECO:0000313" key="16">
    <source>
        <dbReference type="Proteomes" id="UP000887574"/>
    </source>
</evidence>
<name>A0A915E437_9BILA</name>
<evidence type="ECO:0000256" key="11">
    <source>
        <dbReference type="ARBA" id="ARBA00023201"/>
    </source>
</evidence>
<evidence type="ECO:0000313" key="17">
    <source>
        <dbReference type="WBParaSite" id="jg26496"/>
    </source>
</evidence>
<dbReference type="GO" id="GO:0015280">
    <property type="term" value="F:ligand-gated sodium channel activity"/>
    <property type="evidence" value="ECO:0007669"/>
    <property type="project" value="TreeGrafter"/>
</dbReference>
<evidence type="ECO:0000256" key="15">
    <source>
        <dbReference type="SAM" id="Phobius"/>
    </source>
</evidence>
<organism evidence="16 17">
    <name type="scientific">Ditylenchus dipsaci</name>
    <dbReference type="NCBI Taxonomy" id="166011"/>
    <lineage>
        <taxon>Eukaryota</taxon>
        <taxon>Metazoa</taxon>
        <taxon>Ecdysozoa</taxon>
        <taxon>Nematoda</taxon>
        <taxon>Chromadorea</taxon>
        <taxon>Rhabditida</taxon>
        <taxon>Tylenchina</taxon>
        <taxon>Tylenchomorpha</taxon>
        <taxon>Sphaerularioidea</taxon>
        <taxon>Anguinidae</taxon>
        <taxon>Anguininae</taxon>
        <taxon>Ditylenchus</taxon>
    </lineage>
</organism>
<evidence type="ECO:0000256" key="5">
    <source>
        <dbReference type="ARBA" id="ARBA00022692"/>
    </source>
</evidence>
<dbReference type="Gene3D" id="1.10.287.770">
    <property type="entry name" value="YojJ-like"/>
    <property type="match status" value="1"/>
</dbReference>
<keyword evidence="6 15" id="KW-1133">Transmembrane helix</keyword>
<dbReference type="GO" id="GO:0005886">
    <property type="term" value="C:plasma membrane"/>
    <property type="evidence" value="ECO:0007669"/>
    <property type="project" value="TreeGrafter"/>
</dbReference>
<feature type="transmembrane region" description="Helical" evidence="15">
    <location>
        <begin position="399"/>
        <end position="425"/>
    </location>
</feature>
<dbReference type="WBParaSite" id="jg26496">
    <property type="protein sequence ID" value="jg26496"/>
    <property type="gene ID" value="jg26496"/>
</dbReference>
<keyword evidence="12 13" id="KW-0407">Ion channel</keyword>
<evidence type="ECO:0000256" key="4">
    <source>
        <dbReference type="ARBA" id="ARBA00022461"/>
    </source>
</evidence>
<sequence length="500" mass="57267">MTLIDVVKLVSQYIEDPKEANMNINFNESITFPELTFCMSRDQAWSHFQIDNTTLVDVNPEWEQEIKNSLANLTEKDVFLKAPWSTPMVVEAYRAIATLNSLERESTSQSARRDISAFAHGKKFGKVRKLVKDWLKVIHNRNVTFTEFQQKVGLETLKRSLREFTRIFRFGEEEEETTRLQNSTFKDIEEQGEFFRMKVLHNLEKMSEKKASTESSYEDECMILDFHGRPTTLARNMEGKGRVKDGTTEELCIGRIHEVRVDVRASYVMLPNNEKPTACRNYDQGDESEFDCRSRCRMEMIRQMCQCTGLTLQYLTTTDDLEQNPLCDYEKCGMKAKENYTDKLCADKCLPDCVQTRFNVLVDQKGRSVRPDLTMVTLIWGSFEYLKLEQQFQWNFTTFMAALGGSIGMWMGLSMLSLIQFLAYVTGTVTKKVTSKLSIAPSTPHLNEDGETRKISNNPFSGPVATNPFNSPFGGKDEKKHPSVSSMHSDGGSRTPKASY</sequence>
<evidence type="ECO:0000256" key="1">
    <source>
        <dbReference type="ARBA" id="ARBA00004141"/>
    </source>
</evidence>
<evidence type="ECO:0000256" key="9">
    <source>
        <dbReference type="ARBA" id="ARBA00023136"/>
    </source>
</evidence>
<evidence type="ECO:0000256" key="3">
    <source>
        <dbReference type="ARBA" id="ARBA00022448"/>
    </source>
</evidence>
<keyword evidence="3 13" id="KW-0813">Transport</keyword>
<evidence type="ECO:0000256" key="14">
    <source>
        <dbReference type="SAM" id="MobiDB-lite"/>
    </source>
</evidence>
<evidence type="ECO:0000256" key="10">
    <source>
        <dbReference type="ARBA" id="ARBA00023180"/>
    </source>
</evidence>
<evidence type="ECO:0000256" key="12">
    <source>
        <dbReference type="ARBA" id="ARBA00023303"/>
    </source>
</evidence>
<keyword evidence="8 13" id="KW-0406">Ion transport</keyword>
<dbReference type="Proteomes" id="UP000887574">
    <property type="component" value="Unplaced"/>
</dbReference>
<keyword evidence="10" id="KW-0325">Glycoprotein</keyword>
<reference evidence="17" key="1">
    <citation type="submission" date="2022-11" db="UniProtKB">
        <authorList>
            <consortium name="WormBaseParasite"/>
        </authorList>
    </citation>
    <scope>IDENTIFICATION</scope>
</reference>
<dbReference type="PANTHER" id="PTHR11690:SF227">
    <property type="entry name" value="AMILORIDE-SENSITIVE SODIUM CHANNEL"/>
    <property type="match status" value="1"/>
</dbReference>
<keyword evidence="5 13" id="KW-0812">Transmembrane</keyword>
<keyword evidence="4 13" id="KW-0894">Sodium channel</keyword>
<dbReference type="AlphaFoldDB" id="A0A915E437"/>
<comment type="subcellular location">
    <subcellularLocation>
        <location evidence="1">Membrane</location>
        <topology evidence="1">Multi-pass membrane protein</topology>
    </subcellularLocation>
</comment>
<protein>
    <submittedName>
        <fullName evidence="17">Amiloride-sensitive sodium channel</fullName>
    </submittedName>
</protein>
<proteinExistence type="inferred from homology"/>
<evidence type="ECO:0000256" key="13">
    <source>
        <dbReference type="RuleBase" id="RU000679"/>
    </source>
</evidence>
<accession>A0A915E437</accession>
<evidence type="ECO:0000256" key="8">
    <source>
        <dbReference type="ARBA" id="ARBA00023065"/>
    </source>
</evidence>
<evidence type="ECO:0000256" key="6">
    <source>
        <dbReference type="ARBA" id="ARBA00022989"/>
    </source>
</evidence>
<evidence type="ECO:0000256" key="2">
    <source>
        <dbReference type="ARBA" id="ARBA00007193"/>
    </source>
</evidence>
<keyword evidence="11 13" id="KW-0739">Sodium transport</keyword>
<keyword evidence="7" id="KW-0915">Sodium</keyword>
<dbReference type="InterPro" id="IPR001873">
    <property type="entry name" value="ENaC"/>
</dbReference>
<keyword evidence="16" id="KW-1185">Reference proteome</keyword>
<dbReference type="Pfam" id="PF00858">
    <property type="entry name" value="ASC"/>
    <property type="match status" value="1"/>
</dbReference>
<keyword evidence="9 15" id="KW-0472">Membrane</keyword>
<comment type="similarity">
    <text evidence="2 13">Belongs to the amiloride-sensitive sodium channel (TC 1.A.6) family.</text>
</comment>
<dbReference type="PANTHER" id="PTHR11690">
    <property type="entry name" value="AMILORIDE-SENSITIVE SODIUM CHANNEL-RELATED"/>
    <property type="match status" value="1"/>
</dbReference>